<evidence type="ECO:0000256" key="2">
    <source>
        <dbReference type="ARBA" id="ARBA00023163"/>
    </source>
</evidence>
<dbReference type="EMBL" id="JAACJP010000025">
    <property type="protein sequence ID" value="KAF5377093.1"/>
    <property type="molecule type" value="Genomic_DNA"/>
</dbReference>
<feature type="region of interest" description="Disordered" evidence="4">
    <location>
        <begin position="254"/>
        <end position="276"/>
    </location>
</feature>
<dbReference type="OrthoDB" id="6247875at2759"/>
<dbReference type="Gene3D" id="1.10.30.10">
    <property type="entry name" value="High mobility group box domain"/>
    <property type="match status" value="1"/>
</dbReference>
<dbReference type="GO" id="GO:0005634">
    <property type="term" value="C:nucleus"/>
    <property type="evidence" value="ECO:0007669"/>
    <property type="project" value="UniProtKB-UniRule"/>
</dbReference>
<evidence type="ECO:0000256" key="3">
    <source>
        <dbReference type="PROSITE-ProRule" id="PRU00267"/>
    </source>
</evidence>
<accession>A0A8H5M171</accession>
<feature type="domain" description="HMG box" evidence="5">
    <location>
        <begin position="14"/>
        <end position="86"/>
    </location>
</feature>
<dbReference type="PANTHER" id="PTHR10270:SF161">
    <property type="entry name" value="SEX-DETERMINING REGION Y PROTEIN"/>
    <property type="match status" value="1"/>
</dbReference>
<dbReference type="PROSITE" id="PS50118">
    <property type="entry name" value="HMG_BOX_2"/>
    <property type="match status" value="1"/>
</dbReference>
<protein>
    <recommendedName>
        <fullName evidence="5">HMG box domain-containing protein</fullName>
    </recommendedName>
</protein>
<gene>
    <name evidence="6" type="ORF">D9615_010554</name>
</gene>
<dbReference type="InterPro" id="IPR050140">
    <property type="entry name" value="SRY-related_HMG-box_TF-like"/>
</dbReference>
<reference evidence="6 7" key="1">
    <citation type="journal article" date="2020" name="ISME J.">
        <title>Uncovering the hidden diversity of litter-decomposition mechanisms in mushroom-forming fungi.</title>
        <authorList>
            <person name="Floudas D."/>
            <person name="Bentzer J."/>
            <person name="Ahren D."/>
            <person name="Johansson T."/>
            <person name="Persson P."/>
            <person name="Tunlid A."/>
        </authorList>
    </citation>
    <scope>NUCLEOTIDE SEQUENCE [LARGE SCALE GENOMIC DNA]</scope>
    <source>
        <strain evidence="6 7">CBS 661.87</strain>
    </source>
</reference>
<dbReference type="SMART" id="SM00398">
    <property type="entry name" value="HMG"/>
    <property type="match status" value="1"/>
</dbReference>
<evidence type="ECO:0000313" key="6">
    <source>
        <dbReference type="EMBL" id="KAF5377093.1"/>
    </source>
</evidence>
<dbReference type="PANTHER" id="PTHR10270">
    <property type="entry name" value="SOX TRANSCRIPTION FACTOR"/>
    <property type="match status" value="1"/>
</dbReference>
<feature type="region of interest" description="Disordered" evidence="4">
    <location>
        <begin position="1"/>
        <end position="20"/>
    </location>
</feature>
<proteinExistence type="predicted"/>
<dbReference type="GO" id="GO:0001228">
    <property type="term" value="F:DNA-binding transcription activator activity, RNA polymerase II-specific"/>
    <property type="evidence" value="ECO:0007669"/>
    <property type="project" value="TreeGrafter"/>
</dbReference>
<evidence type="ECO:0000313" key="7">
    <source>
        <dbReference type="Proteomes" id="UP000565441"/>
    </source>
</evidence>
<dbReference type="InterPro" id="IPR009071">
    <property type="entry name" value="HMG_box_dom"/>
</dbReference>
<comment type="caution">
    <text evidence="6">The sequence shown here is derived from an EMBL/GenBank/DDBJ whole genome shotgun (WGS) entry which is preliminary data.</text>
</comment>
<dbReference type="GO" id="GO:0030154">
    <property type="term" value="P:cell differentiation"/>
    <property type="evidence" value="ECO:0007669"/>
    <property type="project" value="TreeGrafter"/>
</dbReference>
<dbReference type="Pfam" id="PF00505">
    <property type="entry name" value="HMG_box"/>
    <property type="match status" value="1"/>
</dbReference>
<keyword evidence="3" id="KW-0539">Nucleus</keyword>
<evidence type="ECO:0000256" key="4">
    <source>
        <dbReference type="SAM" id="MobiDB-lite"/>
    </source>
</evidence>
<dbReference type="SUPFAM" id="SSF47095">
    <property type="entry name" value="HMG-box"/>
    <property type="match status" value="1"/>
</dbReference>
<keyword evidence="1 3" id="KW-0238">DNA-binding</keyword>
<dbReference type="InterPro" id="IPR036910">
    <property type="entry name" value="HMG_box_dom_sf"/>
</dbReference>
<feature type="region of interest" description="Disordered" evidence="4">
    <location>
        <begin position="26"/>
        <end position="59"/>
    </location>
</feature>
<dbReference type="CDD" id="cd01389">
    <property type="entry name" value="HMG-box_ROX1-like"/>
    <property type="match status" value="1"/>
</dbReference>
<organism evidence="6 7">
    <name type="scientific">Tricholomella constricta</name>
    <dbReference type="NCBI Taxonomy" id="117010"/>
    <lineage>
        <taxon>Eukaryota</taxon>
        <taxon>Fungi</taxon>
        <taxon>Dikarya</taxon>
        <taxon>Basidiomycota</taxon>
        <taxon>Agaricomycotina</taxon>
        <taxon>Agaricomycetes</taxon>
        <taxon>Agaricomycetidae</taxon>
        <taxon>Agaricales</taxon>
        <taxon>Tricholomatineae</taxon>
        <taxon>Lyophyllaceae</taxon>
        <taxon>Tricholomella</taxon>
    </lineage>
</organism>
<feature type="region of interest" description="Disordered" evidence="4">
    <location>
        <begin position="85"/>
        <end position="126"/>
    </location>
</feature>
<name>A0A8H5M171_9AGAR</name>
<dbReference type="GO" id="GO:0000978">
    <property type="term" value="F:RNA polymerase II cis-regulatory region sequence-specific DNA binding"/>
    <property type="evidence" value="ECO:0007669"/>
    <property type="project" value="TreeGrafter"/>
</dbReference>
<dbReference type="AlphaFoldDB" id="A0A8H5M171"/>
<sequence length="382" mass="41104">MPAAPKSKSTSDRVPRPPNSFMLYRADQLTNLPPLPPGRSNAWTQPEISGMASKSWKSATPEVKAYWKERADAAKVTHELLYPDYRYQPTRKEDKPKRKPQAQKTTRSSSSQLSGSTESSLSPPALAAYGEPMSAFESQSNDTGAPHVIQSSNQVELPLLQPELGQAGGVAFNGTAQPEGLNSHLGNQYYLAQWAYHYFGNHPNFNGDPIMYANDEQLVQAPTGPLNVEISHIPNFGAQAFPLPNAAGYGVQAERDPSFGGRLGQGGLDAGASEATSQSIAPLPMGDELVQEPTGPLEVEIGHVPYFDAQASFFPDAAGHGVQSEYGPYSGGLWGQDFGDTGATEASYTGDVDAAYPNQMLEGFWDFDAPLNYNFTAAQLAE</sequence>
<feature type="DNA-binding region" description="HMG box" evidence="3">
    <location>
        <begin position="14"/>
        <end position="86"/>
    </location>
</feature>
<feature type="compositionally biased region" description="Low complexity" evidence="4">
    <location>
        <begin position="108"/>
        <end position="122"/>
    </location>
</feature>
<dbReference type="Proteomes" id="UP000565441">
    <property type="component" value="Unassembled WGS sequence"/>
</dbReference>
<evidence type="ECO:0000259" key="5">
    <source>
        <dbReference type="PROSITE" id="PS50118"/>
    </source>
</evidence>
<keyword evidence="2" id="KW-0804">Transcription</keyword>
<evidence type="ECO:0000256" key="1">
    <source>
        <dbReference type="ARBA" id="ARBA00023125"/>
    </source>
</evidence>
<keyword evidence="7" id="KW-1185">Reference proteome</keyword>